<evidence type="ECO:0000313" key="9">
    <source>
        <dbReference type="Proteomes" id="UP000216207"/>
    </source>
</evidence>
<dbReference type="Gene3D" id="3.30.230.10">
    <property type="match status" value="1"/>
</dbReference>
<reference evidence="8 9" key="1">
    <citation type="submission" date="2017-07" db="EMBL/GenBank/DDBJ databases">
        <title>Isolation and whole genome analysis of endospore-forming bacteria from heroin.</title>
        <authorList>
            <person name="Kalinowski J."/>
            <person name="Ahrens B."/>
            <person name="Al-Dilaimi A."/>
            <person name="Winkler A."/>
            <person name="Wibberg D."/>
            <person name="Schleenbecker U."/>
            <person name="Ruckert C."/>
            <person name="Wolfel R."/>
            <person name="Grass G."/>
        </authorList>
    </citation>
    <scope>NUCLEOTIDE SEQUENCE [LARGE SCALE GENOMIC DNA]</scope>
    <source>
        <strain evidence="8 9">7539</strain>
    </source>
</reference>
<comment type="similarity">
    <text evidence="1 4">Belongs to the DNA mismatch repair MutL/HexB family.</text>
</comment>
<dbReference type="Pfam" id="PF01119">
    <property type="entry name" value="DNA_mis_repair"/>
    <property type="match status" value="1"/>
</dbReference>
<comment type="function">
    <text evidence="4">This protein is involved in the repair of mismatches in DNA. It is required for dam-dependent methyl-directed DNA mismatch repair. May act as a 'molecular matchmaker', a protein that promotes the formation of a stable complex between two or more DNA-binding proteins in an ATP-dependent manner without itself being part of a final effector complex.</text>
</comment>
<gene>
    <name evidence="4" type="primary">mutL</name>
    <name evidence="8" type="ORF">CHH72_03640</name>
</gene>
<dbReference type="InterPro" id="IPR014762">
    <property type="entry name" value="DNA_mismatch_repair_CS"/>
</dbReference>
<feature type="region of interest" description="Disordered" evidence="5">
    <location>
        <begin position="358"/>
        <end position="435"/>
    </location>
</feature>
<feature type="compositionally biased region" description="Polar residues" evidence="5">
    <location>
        <begin position="385"/>
        <end position="394"/>
    </location>
</feature>
<evidence type="ECO:0000259" key="7">
    <source>
        <dbReference type="SMART" id="SM01340"/>
    </source>
</evidence>
<dbReference type="InterPro" id="IPR002099">
    <property type="entry name" value="MutL/Mlh/PMS"/>
</dbReference>
<dbReference type="InterPro" id="IPR037198">
    <property type="entry name" value="MutL_C_sf"/>
</dbReference>
<evidence type="ECO:0000313" key="8">
    <source>
        <dbReference type="EMBL" id="PAE90085.1"/>
    </source>
</evidence>
<keyword evidence="2 4" id="KW-0227">DNA damage</keyword>
<dbReference type="PROSITE" id="PS00058">
    <property type="entry name" value="DNA_MISMATCH_REPAIR_1"/>
    <property type="match status" value="1"/>
</dbReference>
<dbReference type="GO" id="GO:0032300">
    <property type="term" value="C:mismatch repair complex"/>
    <property type="evidence" value="ECO:0007669"/>
    <property type="project" value="InterPro"/>
</dbReference>
<dbReference type="PANTHER" id="PTHR10073">
    <property type="entry name" value="DNA MISMATCH REPAIR PROTEIN MLH, PMS, MUTL"/>
    <property type="match status" value="1"/>
</dbReference>
<feature type="domain" description="MutL C-terminal dimerisation" evidence="6">
    <location>
        <begin position="468"/>
        <end position="610"/>
    </location>
</feature>
<evidence type="ECO:0000256" key="1">
    <source>
        <dbReference type="ARBA" id="ARBA00006082"/>
    </source>
</evidence>
<dbReference type="GO" id="GO:0016887">
    <property type="term" value="F:ATP hydrolysis activity"/>
    <property type="evidence" value="ECO:0007669"/>
    <property type="project" value="InterPro"/>
</dbReference>
<organism evidence="8 9">
    <name type="scientific">Shouchella clausii</name>
    <name type="common">Alkalihalobacillus clausii</name>
    <dbReference type="NCBI Taxonomy" id="79880"/>
    <lineage>
        <taxon>Bacteria</taxon>
        <taxon>Bacillati</taxon>
        <taxon>Bacillota</taxon>
        <taxon>Bacilli</taxon>
        <taxon>Bacillales</taxon>
        <taxon>Bacillaceae</taxon>
        <taxon>Shouchella</taxon>
    </lineage>
</organism>
<dbReference type="InterPro" id="IPR038973">
    <property type="entry name" value="MutL/Mlh/Pms-like"/>
</dbReference>
<dbReference type="GO" id="GO:0030983">
    <property type="term" value="F:mismatched DNA binding"/>
    <property type="evidence" value="ECO:0007669"/>
    <property type="project" value="InterPro"/>
</dbReference>
<dbReference type="SUPFAM" id="SSF118116">
    <property type="entry name" value="DNA mismatch repair protein MutL"/>
    <property type="match status" value="1"/>
</dbReference>
<dbReference type="Gene3D" id="3.30.565.10">
    <property type="entry name" value="Histidine kinase-like ATPase, C-terminal domain"/>
    <property type="match status" value="1"/>
</dbReference>
<dbReference type="CDD" id="cd00782">
    <property type="entry name" value="MutL_Trans"/>
    <property type="match status" value="1"/>
</dbReference>
<dbReference type="SMART" id="SM00853">
    <property type="entry name" value="MutL_C"/>
    <property type="match status" value="1"/>
</dbReference>
<dbReference type="InterPro" id="IPR014790">
    <property type="entry name" value="MutL_C"/>
</dbReference>
<dbReference type="GO" id="GO:0004519">
    <property type="term" value="F:endonuclease activity"/>
    <property type="evidence" value="ECO:0007669"/>
    <property type="project" value="UniProtKB-KW"/>
</dbReference>
<accession>A0A268P448</accession>
<dbReference type="Pfam" id="PF08676">
    <property type="entry name" value="MutL_C"/>
    <property type="match status" value="1"/>
</dbReference>
<comment type="caution">
    <text evidence="8">The sequence shown here is derived from an EMBL/GenBank/DDBJ whole genome shotgun (WGS) entry which is preliminary data.</text>
</comment>
<dbReference type="InterPro" id="IPR014721">
    <property type="entry name" value="Ribsml_uS5_D2-typ_fold_subgr"/>
</dbReference>
<dbReference type="SMART" id="SM01340">
    <property type="entry name" value="DNA_mis_repair"/>
    <property type="match status" value="1"/>
</dbReference>
<dbReference type="AlphaFoldDB" id="A0A268P448"/>
<evidence type="ECO:0000256" key="4">
    <source>
        <dbReference type="HAMAP-Rule" id="MF_00149"/>
    </source>
</evidence>
<dbReference type="InterPro" id="IPR042120">
    <property type="entry name" value="MutL_C_dimsub"/>
</dbReference>
<dbReference type="FunFam" id="3.30.1370.100:FF:000004">
    <property type="entry name" value="DNA mismatch repair endonuclease MutL"/>
    <property type="match status" value="1"/>
</dbReference>
<protein>
    <recommendedName>
        <fullName evidence="4">DNA mismatch repair protein MutL</fullName>
    </recommendedName>
</protein>
<dbReference type="Gene3D" id="3.30.1540.20">
    <property type="entry name" value="MutL, C-terminal domain, dimerisation subdomain"/>
    <property type="match status" value="1"/>
</dbReference>
<dbReference type="CDD" id="cd16926">
    <property type="entry name" value="HATPase_MutL-MLH-PMS-like"/>
    <property type="match status" value="1"/>
</dbReference>
<dbReference type="Proteomes" id="UP000216207">
    <property type="component" value="Unassembled WGS sequence"/>
</dbReference>
<dbReference type="HAMAP" id="MF_00149">
    <property type="entry name" value="DNA_mis_repair"/>
    <property type="match status" value="1"/>
</dbReference>
<dbReference type="Pfam" id="PF13589">
    <property type="entry name" value="HATPase_c_3"/>
    <property type="match status" value="1"/>
</dbReference>
<dbReference type="Gene3D" id="3.30.1370.100">
    <property type="entry name" value="MutL, C-terminal domain, regulatory subdomain"/>
    <property type="match status" value="1"/>
</dbReference>
<keyword evidence="3 4" id="KW-0234">DNA repair</keyword>
<dbReference type="InterPro" id="IPR036890">
    <property type="entry name" value="HATPase_C_sf"/>
</dbReference>
<dbReference type="GO" id="GO:0005524">
    <property type="term" value="F:ATP binding"/>
    <property type="evidence" value="ECO:0007669"/>
    <property type="project" value="InterPro"/>
</dbReference>
<dbReference type="SUPFAM" id="SSF55874">
    <property type="entry name" value="ATPase domain of HSP90 chaperone/DNA topoisomerase II/histidine kinase"/>
    <property type="match status" value="1"/>
</dbReference>
<keyword evidence="8" id="KW-0378">Hydrolase</keyword>
<dbReference type="NCBIfam" id="NF000950">
    <property type="entry name" value="PRK00095.1-3"/>
    <property type="match status" value="1"/>
</dbReference>
<dbReference type="PANTHER" id="PTHR10073:SF12">
    <property type="entry name" value="DNA MISMATCH REPAIR PROTEIN MLH1"/>
    <property type="match status" value="1"/>
</dbReference>
<dbReference type="RefSeq" id="WP_095326154.1">
    <property type="nucleotide sequence ID" value="NZ_NPCC01000005.1"/>
</dbReference>
<dbReference type="InterPro" id="IPR020568">
    <property type="entry name" value="Ribosomal_Su5_D2-typ_SF"/>
</dbReference>
<evidence type="ECO:0000256" key="2">
    <source>
        <dbReference type="ARBA" id="ARBA00022763"/>
    </source>
</evidence>
<name>A0A268P448_SHOCL</name>
<sequence>MAVIQQLDDALSNKIAAGEVVERPASIVKELVENAIDANSSQILVEIEEGGLSSIRIVDNGTGIEPNELELAFSRHATSKIKTDRDLFTIRTLGFRGEALPSIASVSRVNMQTSTGSAGMQVELEGGKIVHKQPSEARKGTTIVVTDLFYNTPARLKYLKTVLTEAGHVSEVMNRMALAYPHIRFHYVSDGKTVLKTAGNGDLRQVIAQVYGRKTAEKMVPITGSSLDYELSGYIAKPELTRANRQYMSIFINGRYIRNFKLAKAIQQGFHTKLPIGRFPIAVLKLEMDPTLIDVNVHPAKLEVRLSKEEALSEMIAESIKKALSEETLIPEPKKENTAKTKSEQLSFSLAYELQPEKEHVRETMQQPRQLAADDQVDRKKESTSIDNSWSPSHQQEKEVEQGRGSNASIPPRNERVETNTEEKYEQADRRTDESLPMEMEEEAAVVEPQLPLGNDAEAKGAMPPLYPVGQMHGTYIVAQNEQGMYLIDQHAAQERIKYEHFHQKLAEPLGQTQELLVPITLELTTRETLVVTESKEKLEAVGVFLEEFGKNTFVVRSHPTWFPQGDEESTIREMVEQLLDNKRISIGELREEAAIMMSCKAAIKANRHLRTDEMFQLLETLRRCQEPYTCPHGRPVVIHFSTYELEKMFKRVM</sequence>
<feature type="compositionally biased region" description="Basic and acidic residues" evidence="5">
    <location>
        <begin position="413"/>
        <end position="434"/>
    </location>
</feature>
<dbReference type="GO" id="GO:0140664">
    <property type="term" value="F:ATP-dependent DNA damage sensor activity"/>
    <property type="evidence" value="ECO:0007669"/>
    <property type="project" value="InterPro"/>
</dbReference>
<dbReference type="InterPro" id="IPR020667">
    <property type="entry name" value="DNA_mismatch_repair_MutL"/>
</dbReference>
<keyword evidence="8" id="KW-0540">Nuclease</keyword>
<dbReference type="SUPFAM" id="SSF54211">
    <property type="entry name" value="Ribosomal protein S5 domain 2-like"/>
    <property type="match status" value="1"/>
</dbReference>
<evidence type="ECO:0000259" key="6">
    <source>
        <dbReference type="SMART" id="SM00853"/>
    </source>
</evidence>
<evidence type="ECO:0000256" key="5">
    <source>
        <dbReference type="SAM" id="MobiDB-lite"/>
    </source>
</evidence>
<evidence type="ECO:0000256" key="3">
    <source>
        <dbReference type="ARBA" id="ARBA00023204"/>
    </source>
</evidence>
<dbReference type="NCBIfam" id="TIGR00585">
    <property type="entry name" value="mutl"/>
    <property type="match status" value="1"/>
</dbReference>
<dbReference type="FunFam" id="3.30.565.10:FF:000003">
    <property type="entry name" value="DNA mismatch repair endonuclease MutL"/>
    <property type="match status" value="1"/>
</dbReference>
<dbReference type="InterPro" id="IPR013507">
    <property type="entry name" value="DNA_mismatch_S5_2-like"/>
</dbReference>
<dbReference type="InterPro" id="IPR042121">
    <property type="entry name" value="MutL_C_regsub"/>
</dbReference>
<dbReference type="GO" id="GO:0006298">
    <property type="term" value="P:mismatch repair"/>
    <property type="evidence" value="ECO:0007669"/>
    <property type="project" value="UniProtKB-UniRule"/>
</dbReference>
<dbReference type="EMBL" id="NPCC01000005">
    <property type="protein sequence ID" value="PAE90085.1"/>
    <property type="molecule type" value="Genomic_DNA"/>
</dbReference>
<feature type="domain" description="DNA mismatch repair protein S5" evidence="7">
    <location>
        <begin position="207"/>
        <end position="325"/>
    </location>
</feature>
<keyword evidence="8" id="KW-0255">Endonuclease</keyword>
<proteinExistence type="inferred from homology"/>